<dbReference type="Pfam" id="PF04314">
    <property type="entry name" value="PCuAC"/>
    <property type="match status" value="1"/>
</dbReference>
<dbReference type="SUPFAM" id="SSF110087">
    <property type="entry name" value="DR1885-like metal-binding protein"/>
    <property type="match status" value="1"/>
</dbReference>
<dbReference type="PANTHER" id="PTHR36302">
    <property type="entry name" value="BLR7088 PROTEIN"/>
    <property type="match status" value="1"/>
</dbReference>
<dbReference type="STRING" id="698738.OLEAN_C06160"/>
<evidence type="ECO:0000313" key="2">
    <source>
        <dbReference type="Proteomes" id="UP000032749"/>
    </source>
</evidence>
<dbReference type="HOGENOM" id="CLU_100939_1_2_6"/>
<dbReference type="InterPro" id="IPR058248">
    <property type="entry name" value="Lxx211020-like"/>
</dbReference>
<evidence type="ECO:0000313" key="1">
    <source>
        <dbReference type="EMBL" id="CCK74792.1"/>
    </source>
</evidence>
<sequence>MKSNQQSTRFFAIIFTLLLSSSVVAELVVEEGYVRKPIPGRSMSAAFMTINNTGKDDVILKTAAIEGAKSVEIHTHTHTDGVMRMRQLHELTISAGGSVVLEPGGLHLMIFGIETLPDNPQLTLCDENNQCSEFTLSVRKLVQ</sequence>
<evidence type="ECO:0008006" key="3">
    <source>
        <dbReference type="Google" id="ProtNLM"/>
    </source>
</evidence>
<dbReference type="AlphaFoldDB" id="R4YK93"/>
<keyword evidence="2" id="KW-1185">Reference proteome</keyword>
<dbReference type="InterPro" id="IPR007410">
    <property type="entry name" value="LpqE-like"/>
</dbReference>
<dbReference type="Gene3D" id="2.60.40.1890">
    <property type="entry name" value="PCu(A)C copper chaperone"/>
    <property type="match status" value="1"/>
</dbReference>
<dbReference type="Proteomes" id="UP000032749">
    <property type="component" value="Chromosome"/>
</dbReference>
<gene>
    <name evidence="1" type="ORF">OLEAN_C06160</name>
</gene>
<dbReference type="KEGG" id="oai:OLEAN_C06160"/>
<accession>R4YK93</accession>
<dbReference type="EMBL" id="FO203512">
    <property type="protein sequence ID" value="CCK74792.1"/>
    <property type="molecule type" value="Genomic_DNA"/>
</dbReference>
<dbReference type="InterPro" id="IPR036182">
    <property type="entry name" value="PCuAC_sf"/>
</dbReference>
<organism evidence="1 2">
    <name type="scientific">Oleispira antarctica RB-8</name>
    <dbReference type="NCBI Taxonomy" id="698738"/>
    <lineage>
        <taxon>Bacteria</taxon>
        <taxon>Pseudomonadati</taxon>
        <taxon>Pseudomonadota</taxon>
        <taxon>Gammaproteobacteria</taxon>
        <taxon>Oceanospirillales</taxon>
        <taxon>Oceanospirillaceae</taxon>
        <taxon>Oleispira</taxon>
    </lineage>
</organism>
<dbReference type="PANTHER" id="PTHR36302:SF1">
    <property type="entry name" value="COPPER CHAPERONE PCU(A)C"/>
    <property type="match status" value="1"/>
</dbReference>
<reference evidence="1 2" key="1">
    <citation type="journal article" date="2013" name="Nat. Commun.">
        <title>Genome sequence and functional genomic analysis of the oil-degrading bacterium Oleispira antarctica.</title>
        <authorList>
            <person name="Kube M."/>
            <person name="Chernikova T.N."/>
            <person name="Al-Ramahi Y."/>
            <person name="Beloqui A."/>
            <person name="Lopez-Cortez N."/>
            <person name="Guazzaroni M.E."/>
            <person name="Heipieper H.J."/>
            <person name="Klages S."/>
            <person name="Kotsyurbenko O.R."/>
            <person name="Langer I."/>
            <person name="Nechitaylo T.Y."/>
            <person name="Lunsdorf H."/>
            <person name="Fernandez M."/>
            <person name="Juarez S."/>
            <person name="Ciordia S."/>
            <person name="Singer A."/>
            <person name="Kagan O."/>
            <person name="Egorova O."/>
            <person name="Petit P.A."/>
            <person name="Stogios P."/>
            <person name="Kim Y."/>
            <person name="Tchigvintsev A."/>
            <person name="Flick R."/>
            <person name="Denaro R."/>
            <person name="Genovese M."/>
            <person name="Albar J.P."/>
            <person name="Reva O.N."/>
            <person name="Martinez-Gomariz M."/>
            <person name="Tran H."/>
            <person name="Ferrer M."/>
            <person name="Savchenko A."/>
            <person name="Yakunin A.F."/>
            <person name="Yakimov M.M."/>
            <person name="Golyshina O.V."/>
            <person name="Reinhardt R."/>
            <person name="Golyshin P.N."/>
        </authorList>
    </citation>
    <scope>NUCLEOTIDE SEQUENCE [LARGE SCALE GENOMIC DNA]</scope>
</reference>
<dbReference type="PATRIC" id="fig|698738.3.peg.634"/>
<protein>
    <recommendedName>
        <fullName evidence="3">Copper chaperone PCu(A)C</fullName>
    </recommendedName>
</protein>
<dbReference type="OrthoDB" id="9796962at2"/>
<proteinExistence type="predicted"/>
<name>R4YK93_OLEAN</name>